<comment type="function">
    <text evidence="3">Catalyzes the phosphorolysis of diverse nucleosides, yielding D-ribose 1-phosphate and the respective free bases. Can use uridine, adenosine, guanosine, cytidine, thymidine, inosine and xanthosine as substrates. Also catalyzes the reverse reactions.</text>
</comment>
<comment type="catalytic activity">
    <reaction evidence="3">
        <text>thymidine + phosphate = 2-deoxy-alpha-D-ribose 1-phosphate + thymine</text>
        <dbReference type="Rhea" id="RHEA:16037"/>
        <dbReference type="ChEBI" id="CHEBI:17748"/>
        <dbReference type="ChEBI" id="CHEBI:17821"/>
        <dbReference type="ChEBI" id="CHEBI:43474"/>
        <dbReference type="ChEBI" id="CHEBI:57259"/>
        <dbReference type="EC" id="2.4.2.2"/>
    </reaction>
</comment>
<keyword evidence="4" id="KW-0472">Membrane</keyword>
<dbReference type="eggNOG" id="COG3123">
    <property type="taxonomic scope" value="Bacteria"/>
</dbReference>
<evidence type="ECO:0000256" key="4">
    <source>
        <dbReference type="SAM" id="Phobius"/>
    </source>
</evidence>
<dbReference type="GO" id="GO:0005829">
    <property type="term" value="C:cytosol"/>
    <property type="evidence" value="ECO:0007669"/>
    <property type="project" value="TreeGrafter"/>
</dbReference>
<proteinExistence type="inferred from homology"/>
<dbReference type="FunFam" id="2.60.120.10:FF:000016">
    <property type="entry name" value="Pyrimidine/purine nucleoside phosphorylase"/>
    <property type="match status" value="1"/>
</dbReference>
<dbReference type="STRING" id="247633.GP2143_00932"/>
<comment type="caution">
    <text evidence="5">The sequence shown here is derived from an EMBL/GenBank/DDBJ whole genome shotgun (WGS) entry which is preliminary data.</text>
</comment>
<evidence type="ECO:0000256" key="1">
    <source>
        <dbReference type="ARBA" id="ARBA00022676"/>
    </source>
</evidence>
<keyword evidence="4" id="KW-1133">Transmembrane helix</keyword>
<evidence type="ECO:0000256" key="2">
    <source>
        <dbReference type="ARBA" id="ARBA00022679"/>
    </source>
</evidence>
<comment type="catalytic activity">
    <reaction evidence="3">
        <text>adenosine + phosphate = alpha-D-ribose 1-phosphate + adenine</text>
        <dbReference type="Rhea" id="RHEA:27642"/>
        <dbReference type="ChEBI" id="CHEBI:16335"/>
        <dbReference type="ChEBI" id="CHEBI:16708"/>
        <dbReference type="ChEBI" id="CHEBI:43474"/>
        <dbReference type="ChEBI" id="CHEBI:57720"/>
        <dbReference type="EC" id="2.4.2.1"/>
    </reaction>
</comment>
<dbReference type="GO" id="GO:0004850">
    <property type="term" value="F:uridine phosphorylase activity"/>
    <property type="evidence" value="ECO:0007669"/>
    <property type="project" value="RHEA"/>
</dbReference>
<comment type="catalytic activity">
    <reaction evidence="3">
        <text>xanthosine + phosphate = alpha-D-ribose 1-phosphate + xanthine</text>
        <dbReference type="Rhea" id="RHEA:27638"/>
        <dbReference type="ChEBI" id="CHEBI:17712"/>
        <dbReference type="ChEBI" id="CHEBI:18107"/>
        <dbReference type="ChEBI" id="CHEBI:43474"/>
        <dbReference type="ChEBI" id="CHEBI:57720"/>
        <dbReference type="EC" id="2.4.2.1"/>
    </reaction>
</comment>
<dbReference type="GO" id="GO:0009032">
    <property type="term" value="F:thymidine phosphorylase activity"/>
    <property type="evidence" value="ECO:0007669"/>
    <property type="project" value="RHEA"/>
</dbReference>
<dbReference type="Gene3D" id="2.60.120.10">
    <property type="entry name" value="Jelly Rolls"/>
    <property type="match status" value="1"/>
</dbReference>
<comment type="catalytic activity">
    <reaction evidence="3">
        <text>a purine D-ribonucleoside + phosphate = a purine nucleobase + alpha-D-ribose 1-phosphate</text>
        <dbReference type="Rhea" id="RHEA:19805"/>
        <dbReference type="ChEBI" id="CHEBI:26386"/>
        <dbReference type="ChEBI" id="CHEBI:43474"/>
        <dbReference type="ChEBI" id="CHEBI:57720"/>
        <dbReference type="ChEBI" id="CHEBI:142355"/>
        <dbReference type="EC" id="2.4.2.1"/>
    </reaction>
</comment>
<dbReference type="EC" id="2.4.2.2" evidence="3"/>
<evidence type="ECO:0000256" key="3">
    <source>
        <dbReference type="HAMAP-Rule" id="MF_01537"/>
    </source>
</evidence>
<keyword evidence="2 3" id="KW-0808">Transferase</keyword>
<organism evidence="5 6">
    <name type="scientific">marine gamma proteobacterium HTCC2143</name>
    <dbReference type="NCBI Taxonomy" id="247633"/>
    <lineage>
        <taxon>Bacteria</taxon>
        <taxon>Pseudomonadati</taxon>
        <taxon>Pseudomonadota</taxon>
        <taxon>Gammaproteobacteria</taxon>
        <taxon>Cellvibrionales</taxon>
        <taxon>Spongiibacteraceae</taxon>
        <taxon>BD1-7 clade</taxon>
    </lineage>
</organism>
<dbReference type="PANTHER" id="PTHR36540">
    <property type="entry name" value="PYRIMIDINE/PURINE NUCLEOSIDE PHOSPHORYLASE"/>
    <property type="match status" value="1"/>
</dbReference>
<comment type="catalytic activity">
    <reaction evidence="3">
        <text>uridine + phosphate = alpha-D-ribose 1-phosphate + uracil</text>
        <dbReference type="Rhea" id="RHEA:24388"/>
        <dbReference type="ChEBI" id="CHEBI:16704"/>
        <dbReference type="ChEBI" id="CHEBI:17568"/>
        <dbReference type="ChEBI" id="CHEBI:43474"/>
        <dbReference type="ChEBI" id="CHEBI:57720"/>
        <dbReference type="EC" id="2.4.2.2"/>
    </reaction>
</comment>
<dbReference type="HAMAP" id="MF_01537">
    <property type="entry name" value="Nucleos_phosphorylase_PpnP"/>
    <property type="match status" value="1"/>
</dbReference>
<keyword evidence="6" id="KW-1185">Reference proteome</keyword>
<dbReference type="EMBL" id="AAVT01000007">
    <property type="protein sequence ID" value="EAW30659.1"/>
    <property type="molecule type" value="Genomic_DNA"/>
</dbReference>
<dbReference type="InterPro" id="IPR009664">
    <property type="entry name" value="Ppnp"/>
</dbReference>
<dbReference type="InterPro" id="IPR014710">
    <property type="entry name" value="RmlC-like_jellyroll"/>
</dbReference>
<reference evidence="5 6" key="1">
    <citation type="journal article" date="2010" name="J. Bacteriol.">
        <title>Genome sequence of the oligotrophic marine Gammaproteobacterium HTCC2143, isolated from the Oregon Coast.</title>
        <authorList>
            <person name="Oh H.M."/>
            <person name="Kang I."/>
            <person name="Ferriera S."/>
            <person name="Giovannoni S.J."/>
            <person name="Cho J.C."/>
        </authorList>
    </citation>
    <scope>NUCLEOTIDE SEQUENCE [LARGE SCALE GENOMIC DNA]</scope>
    <source>
        <strain evidence="5 6">HTCC2143</strain>
    </source>
</reference>
<dbReference type="AlphaFoldDB" id="A0YF64"/>
<dbReference type="PANTHER" id="PTHR36540:SF1">
    <property type="entry name" value="PYRIMIDINE_PURINE NUCLEOSIDE PHOSPHORYLASE"/>
    <property type="match status" value="1"/>
</dbReference>
<accession>A0YF64</accession>
<comment type="catalytic activity">
    <reaction evidence="3">
        <text>cytidine + phosphate = cytosine + alpha-D-ribose 1-phosphate</text>
        <dbReference type="Rhea" id="RHEA:52540"/>
        <dbReference type="ChEBI" id="CHEBI:16040"/>
        <dbReference type="ChEBI" id="CHEBI:17562"/>
        <dbReference type="ChEBI" id="CHEBI:43474"/>
        <dbReference type="ChEBI" id="CHEBI:57720"/>
        <dbReference type="EC" id="2.4.2.2"/>
    </reaction>
</comment>
<evidence type="ECO:0000313" key="5">
    <source>
        <dbReference type="EMBL" id="EAW30659.1"/>
    </source>
</evidence>
<dbReference type="Proteomes" id="UP000004931">
    <property type="component" value="Unassembled WGS sequence"/>
</dbReference>
<keyword evidence="1 3" id="KW-0328">Glycosyltransferase</keyword>
<dbReference type="GO" id="GO:0047975">
    <property type="term" value="F:guanosine phosphorylase activity"/>
    <property type="evidence" value="ECO:0007669"/>
    <property type="project" value="RHEA"/>
</dbReference>
<comment type="catalytic activity">
    <reaction evidence="3">
        <text>inosine + phosphate = alpha-D-ribose 1-phosphate + hypoxanthine</text>
        <dbReference type="Rhea" id="RHEA:27646"/>
        <dbReference type="ChEBI" id="CHEBI:17368"/>
        <dbReference type="ChEBI" id="CHEBI:17596"/>
        <dbReference type="ChEBI" id="CHEBI:43474"/>
        <dbReference type="ChEBI" id="CHEBI:57720"/>
        <dbReference type="EC" id="2.4.2.1"/>
    </reaction>
</comment>
<dbReference type="GO" id="GO:0004731">
    <property type="term" value="F:purine-nucleoside phosphorylase activity"/>
    <property type="evidence" value="ECO:0007669"/>
    <property type="project" value="UniProtKB-UniRule"/>
</dbReference>
<comment type="similarity">
    <text evidence="3">Belongs to the nucleoside phosphorylase PpnP family.</text>
</comment>
<sequence length="120" mass="12729">MPGKTALPGIGILPIIPALLSLTGGFNMFNTNQYFDGKVASIAFQTDTLPATVGVMAVGEFEFGTSQKETMTVVSGALTVKLPASDSWNTFSAGEHFIVAANEKFQVKVAVETAYLCVYE</sequence>
<name>A0YF64_9GAMM</name>
<feature type="transmembrane region" description="Helical" evidence="4">
    <location>
        <begin position="6"/>
        <end position="29"/>
    </location>
</feature>
<dbReference type="Pfam" id="PF06865">
    <property type="entry name" value="Ppnp"/>
    <property type="match status" value="1"/>
</dbReference>
<gene>
    <name evidence="3" type="primary">ppnP</name>
    <name evidence="5" type="ORF">GP2143_00932</name>
</gene>
<comment type="catalytic activity">
    <reaction evidence="3">
        <text>guanosine + phosphate = alpha-D-ribose 1-phosphate + guanine</text>
        <dbReference type="Rhea" id="RHEA:13233"/>
        <dbReference type="ChEBI" id="CHEBI:16235"/>
        <dbReference type="ChEBI" id="CHEBI:16750"/>
        <dbReference type="ChEBI" id="CHEBI:43474"/>
        <dbReference type="ChEBI" id="CHEBI:57720"/>
        <dbReference type="EC" id="2.4.2.1"/>
    </reaction>
</comment>
<keyword evidence="4" id="KW-0812">Transmembrane</keyword>
<evidence type="ECO:0000313" key="6">
    <source>
        <dbReference type="Proteomes" id="UP000004931"/>
    </source>
</evidence>
<protein>
    <recommendedName>
        <fullName evidence="3">Pyrimidine/purine nucleoside phosphorylase</fullName>
        <ecNumber evidence="3">2.4.2.1</ecNumber>
        <ecNumber evidence="3">2.4.2.2</ecNumber>
    </recommendedName>
    <alternativeName>
        <fullName evidence="3">Adenosine phosphorylase</fullName>
    </alternativeName>
    <alternativeName>
        <fullName evidence="3">Cytidine phosphorylase</fullName>
    </alternativeName>
    <alternativeName>
        <fullName evidence="3">Guanosine phosphorylase</fullName>
    </alternativeName>
    <alternativeName>
        <fullName evidence="3">Inosine phosphorylase</fullName>
    </alternativeName>
    <alternativeName>
        <fullName evidence="3">Thymidine phosphorylase</fullName>
    </alternativeName>
    <alternativeName>
        <fullName evidence="3">Uridine phosphorylase</fullName>
    </alternativeName>
    <alternativeName>
        <fullName evidence="3">Xanthosine phosphorylase</fullName>
    </alternativeName>
</protein>
<dbReference type="EC" id="2.4.2.1" evidence="3"/>
<dbReference type="CDD" id="cd20296">
    <property type="entry name" value="cupin_PpnP-like"/>
    <property type="match status" value="1"/>
</dbReference>
<dbReference type="InterPro" id="IPR011051">
    <property type="entry name" value="RmlC_Cupin_sf"/>
</dbReference>
<dbReference type="SUPFAM" id="SSF51182">
    <property type="entry name" value="RmlC-like cupins"/>
    <property type="match status" value="1"/>
</dbReference>